<dbReference type="InterPro" id="IPR013098">
    <property type="entry name" value="Ig_I-set"/>
</dbReference>
<evidence type="ECO:0000256" key="24">
    <source>
        <dbReference type="SAM" id="SignalP"/>
    </source>
</evidence>
<feature type="domain" description="Ig-like" evidence="26">
    <location>
        <begin position="665"/>
        <end position="748"/>
    </location>
</feature>
<feature type="binding site" evidence="19">
    <location>
        <begin position="847"/>
        <end position="854"/>
    </location>
    <ligand>
        <name>ATP</name>
        <dbReference type="ChEBI" id="CHEBI:30616"/>
    </ligand>
</feature>
<evidence type="ECO:0000256" key="8">
    <source>
        <dbReference type="ARBA" id="ARBA00022777"/>
    </source>
</evidence>
<evidence type="ECO:0000256" key="22">
    <source>
        <dbReference type="SAM" id="MobiDB-lite"/>
    </source>
</evidence>
<feature type="domain" description="Ig-like" evidence="26">
    <location>
        <begin position="203"/>
        <end position="329"/>
    </location>
</feature>
<dbReference type="InterPro" id="IPR003598">
    <property type="entry name" value="Ig_sub2"/>
</dbReference>
<gene>
    <name evidence="27" type="ORF">CAMP_LOCUS18775</name>
</gene>
<comment type="subcellular location">
    <subcellularLocation>
        <location evidence="1">Cell membrane</location>
        <topology evidence="1">Single-pass membrane protein</topology>
    </subcellularLocation>
</comment>
<keyword evidence="5 23" id="KW-0812">Transmembrane</keyword>
<evidence type="ECO:0000256" key="19">
    <source>
        <dbReference type="PIRSR" id="PIRSR000615-2"/>
    </source>
</evidence>
<feature type="domain" description="Ig-like" evidence="26">
    <location>
        <begin position="562"/>
        <end position="655"/>
    </location>
</feature>
<keyword evidence="7 19" id="KW-0547">Nucleotide-binding</keyword>
<keyword evidence="10 23" id="KW-1133">Transmembrane helix</keyword>
<evidence type="ECO:0000256" key="11">
    <source>
        <dbReference type="ARBA" id="ARBA00023136"/>
    </source>
</evidence>
<dbReference type="FunFam" id="3.30.200.20:FF:000586">
    <property type="entry name" value="Receptor protein-tyrosine kinase"/>
    <property type="match status" value="1"/>
</dbReference>
<evidence type="ECO:0000256" key="2">
    <source>
        <dbReference type="ARBA" id="ARBA00011902"/>
    </source>
</evidence>
<feature type="binding site" evidence="19 21">
    <location>
        <position position="879"/>
    </location>
    <ligand>
        <name>ATP</name>
        <dbReference type="ChEBI" id="CHEBI:30616"/>
    </ligand>
</feature>
<keyword evidence="11 23" id="KW-0472">Membrane</keyword>
<keyword evidence="4" id="KW-0808">Transferase</keyword>
<dbReference type="EC" id="2.7.10.1" evidence="2"/>
<dbReference type="FunFam" id="1.10.510.10:FF:000554">
    <property type="entry name" value="Predicted protein"/>
    <property type="match status" value="1"/>
</dbReference>
<dbReference type="SMART" id="SM00408">
    <property type="entry name" value="IGc2"/>
    <property type="match status" value="3"/>
</dbReference>
<dbReference type="Proteomes" id="UP001152747">
    <property type="component" value="Unassembled WGS sequence"/>
</dbReference>
<dbReference type="GO" id="GO:0043235">
    <property type="term" value="C:receptor complex"/>
    <property type="evidence" value="ECO:0007669"/>
    <property type="project" value="TreeGrafter"/>
</dbReference>
<dbReference type="Gene3D" id="3.30.200.20">
    <property type="entry name" value="Phosphorylase Kinase, domain 1"/>
    <property type="match status" value="1"/>
</dbReference>
<dbReference type="InterPro" id="IPR050122">
    <property type="entry name" value="RTK"/>
</dbReference>
<feature type="binding site" evidence="19">
    <location>
        <position position="1029"/>
    </location>
    <ligand>
        <name>ATP</name>
        <dbReference type="ChEBI" id="CHEBI:30616"/>
    </ligand>
</feature>
<dbReference type="OrthoDB" id="5912975at2759"/>
<dbReference type="PROSITE" id="PS50011">
    <property type="entry name" value="PROTEIN_KINASE_DOM"/>
    <property type="match status" value="1"/>
</dbReference>
<evidence type="ECO:0000256" key="14">
    <source>
        <dbReference type="ARBA" id="ARBA00023170"/>
    </source>
</evidence>
<evidence type="ECO:0000256" key="7">
    <source>
        <dbReference type="ARBA" id="ARBA00022741"/>
    </source>
</evidence>
<dbReference type="CDD" id="cd00096">
    <property type="entry name" value="Ig"/>
    <property type="match status" value="1"/>
</dbReference>
<dbReference type="InterPro" id="IPR036179">
    <property type="entry name" value="Ig-like_dom_sf"/>
</dbReference>
<evidence type="ECO:0000256" key="4">
    <source>
        <dbReference type="ARBA" id="ARBA00022679"/>
    </source>
</evidence>
<keyword evidence="20" id="KW-0479">Metal-binding</keyword>
<keyword evidence="13" id="KW-1015">Disulfide bond</keyword>
<evidence type="ECO:0000256" key="16">
    <source>
        <dbReference type="ARBA" id="ARBA00023319"/>
    </source>
</evidence>
<dbReference type="InterPro" id="IPR007110">
    <property type="entry name" value="Ig-like_dom"/>
</dbReference>
<evidence type="ECO:0000256" key="21">
    <source>
        <dbReference type="PROSITE-ProRule" id="PRU10141"/>
    </source>
</evidence>
<dbReference type="EMBL" id="CANHGI010000006">
    <property type="protein sequence ID" value="CAI5456138.1"/>
    <property type="molecule type" value="Genomic_DNA"/>
</dbReference>
<keyword evidence="8" id="KW-0418">Kinase</keyword>
<dbReference type="InterPro" id="IPR001245">
    <property type="entry name" value="Ser-Thr/Tyr_kinase_cat_dom"/>
</dbReference>
<dbReference type="PROSITE" id="PS00107">
    <property type="entry name" value="PROTEIN_KINASE_ATP"/>
    <property type="match status" value="1"/>
</dbReference>
<name>A0A9P1J3B0_9PELO</name>
<keyword evidence="28" id="KW-1185">Reference proteome</keyword>
<feature type="chain" id="PRO_5040361781" description="receptor protein-tyrosine kinase" evidence="24">
    <location>
        <begin position="21"/>
        <end position="1225"/>
    </location>
</feature>
<dbReference type="Gene3D" id="2.60.40.10">
    <property type="entry name" value="Immunoglobulins"/>
    <property type="match status" value="4"/>
</dbReference>
<feature type="active site" description="Proton acceptor" evidence="18">
    <location>
        <position position="1025"/>
    </location>
</feature>
<evidence type="ECO:0000256" key="13">
    <source>
        <dbReference type="ARBA" id="ARBA00023157"/>
    </source>
</evidence>
<dbReference type="InterPro" id="IPR000719">
    <property type="entry name" value="Prot_kinase_dom"/>
</dbReference>
<dbReference type="GO" id="GO:0007169">
    <property type="term" value="P:cell surface receptor protein tyrosine kinase signaling pathway"/>
    <property type="evidence" value="ECO:0007669"/>
    <property type="project" value="TreeGrafter"/>
</dbReference>
<dbReference type="PANTHER" id="PTHR24416:SF602">
    <property type="entry name" value="PROTEIN VER-1-RELATED"/>
    <property type="match status" value="1"/>
</dbReference>
<dbReference type="FunFam" id="2.60.40.10:FF:000032">
    <property type="entry name" value="palladin isoform X1"/>
    <property type="match status" value="1"/>
</dbReference>
<dbReference type="SUPFAM" id="SSF48726">
    <property type="entry name" value="Immunoglobulin"/>
    <property type="match status" value="4"/>
</dbReference>
<comment type="catalytic activity">
    <reaction evidence="17">
        <text>L-tyrosyl-[protein] + ATP = O-phospho-L-tyrosyl-[protein] + ADP + H(+)</text>
        <dbReference type="Rhea" id="RHEA:10596"/>
        <dbReference type="Rhea" id="RHEA-COMP:10136"/>
        <dbReference type="Rhea" id="RHEA-COMP:20101"/>
        <dbReference type="ChEBI" id="CHEBI:15378"/>
        <dbReference type="ChEBI" id="CHEBI:30616"/>
        <dbReference type="ChEBI" id="CHEBI:46858"/>
        <dbReference type="ChEBI" id="CHEBI:61978"/>
        <dbReference type="ChEBI" id="CHEBI:456216"/>
        <dbReference type="EC" id="2.7.10.1"/>
    </reaction>
</comment>
<dbReference type="GO" id="GO:0046872">
    <property type="term" value="F:metal ion binding"/>
    <property type="evidence" value="ECO:0007669"/>
    <property type="project" value="UniProtKB-KW"/>
</dbReference>
<evidence type="ECO:0000256" key="20">
    <source>
        <dbReference type="PIRSR" id="PIRSR000615-3"/>
    </source>
</evidence>
<sequence length="1225" mass="139388">MNYNYISIILLYLLFLLAHGFQPPKIIVEEAEIQENELIGRFVELKEGEKLVLKCTGRFEDLQFAFPDLEDNKGYDKNDFDSRKSTFEDEEFQDLVLELNDLKTSDTGSYGCRSEEHSSLNDTIHVFVKGDSVFLPLKSDGFSYHQGEIIVPCMSTSFLDRQQIELYRNGELIKDAWKVYKHGVGFKLTKKMVDVKPILHMPFECKFTGSPEESVTYLISEDKESSNSPDDYQLTWDEPMVWPYVGFNYTINCQLKFLGKDFTYYLNRLNVTCPRCSNVAQQKRKRDGNVIIASIQIESLTPEDSGNYTCTWENDDMAEWTRTIHKQINIAPKIGQIRIVYRSEPLVRVAQGEEIKLSAQIAAYPIDKAEYRAVWIRKYSSPGKEGIEQSETLITDDGNISTDNKFEDSIFGEILTINGALTNAKMSGTYMLSIVHNGTVENIEWQVAVENPEAEPRIDIREPSSFVVFEQPFYPPNTHFHIDCLSISIPPADTIMQSRKLNSGDSFVDIDQDELAAVSGTFESGYTWNKKIDEDIEIKCEATRDGKITSVTKQLRIADKEPTSGHIIIKSSKATTLESQKEIYEGDGVKFNCTVPHATTWTVNWVFNDVNLPTTTEIHGHTKIFYAILDNVNPTNDGDYTCLVTDGTQEKRLIQSIKVESVSKPYHTKSDPEKPIVIEYGQSATLECHLLGKPKPTIEWIKDGDIYMHGDTVNTSLEINRVRAEDNGEFICRATNRAGITEQKIKVDVIGSPEQSSRLLKVGLTLGLLFAIFVIFACCIVLLRLRSKSKKQSDALAQLYEHFMKTQTGPPAEEAIKLPLDQRVYQLPYRTEYELNPESVETGKVLGSGNFGIVYEGWIKKRSIVNEAQTCSRLHVAIKTPLSGYNVNQQRMLGEELKVMCAIGKHPNVLALVGAVTKSMRKGELLVVVEMCDMGNLRDFLIKNRGNFVNELKSVQENGDGDYMQPKSQQRTKYAAETDPNWENQRLLEEAANTTSVSTSDLISFSMQIANGMEYLAGVPCVHRDLAARNVLLTSNKIVRVADFGMARKHEDKSYYRIKKSKELALPYKWMSIEAIQEWRYTQESDVWAFGITLYEIFTLGGNPYPLTKPDDLLDYLLAGNRNKKPQYCHEDIYELMKKCWEANPTDRPNFANCVYFLKEHIKKASPQLLERLEQDLIRESAKQEQLESWLHEEDPDPRILAQTGQTTSPSTSETHYVQDFPRNV</sequence>
<feature type="transmembrane region" description="Helical" evidence="23">
    <location>
        <begin position="762"/>
        <end position="783"/>
    </location>
</feature>
<evidence type="ECO:0000313" key="27">
    <source>
        <dbReference type="EMBL" id="CAI5456138.1"/>
    </source>
</evidence>
<feature type="signal peptide" evidence="24">
    <location>
        <begin position="1"/>
        <end position="20"/>
    </location>
</feature>
<keyword evidence="16" id="KW-0393">Immunoglobulin domain</keyword>
<evidence type="ECO:0000259" key="26">
    <source>
        <dbReference type="PROSITE" id="PS50835"/>
    </source>
</evidence>
<keyword evidence="6" id="KW-0677">Repeat</keyword>
<keyword evidence="14" id="KW-0675">Receptor</keyword>
<evidence type="ECO:0000256" key="5">
    <source>
        <dbReference type="ARBA" id="ARBA00022692"/>
    </source>
</evidence>
<feature type="binding site" evidence="20">
    <location>
        <position position="1030"/>
    </location>
    <ligand>
        <name>Mg(2+)</name>
        <dbReference type="ChEBI" id="CHEBI:18420"/>
    </ligand>
</feature>
<dbReference type="InterPro" id="IPR020635">
    <property type="entry name" value="Tyr_kinase_cat_dom"/>
</dbReference>
<accession>A0A9P1J3B0</accession>
<dbReference type="InterPro" id="IPR013783">
    <property type="entry name" value="Ig-like_fold"/>
</dbReference>
<keyword evidence="12" id="KW-0829">Tyrosine-protein kinase</keyword>
<dbReference type="GO" id="GO:0045138">
    <property type="term" value="P:nematode male tail tip morphogenesis"/>
    <property type="evidence" value="ECO:0007669"/>
    <property type="project" value="UniProtKB-ARBA"/>
</dbReference>
<keyword evidence="24" id="KW-0732">Signal</keyword>
<dbReference type="Pfam" id="PF07714">
    <property type="entry name" value="PK_Tyr_Ser-Thr"/>
    <property type="match status" value="1"/>
</dbReference>
<reference evidence="27" key="1">
    <citation type="submission" date="2022-11" db="EMBL/GenBank/DDBJ databases">
        <authorList>
            <person name="Kikuchi T."/>
        </authorList>
    </citation>
    <scope>NUCLEOTIDE SEQUENCE</scope>
    <source>
        <strain evidence="27">PS1010</strain>
    </source>
</reference>
<dbReference type="PROSITE" id="PS00109">
    <property type="entry name" value="PROTEIN_KINASE_TYR"/>
    <property type="match status" value="1"/>
</dbReference>
<feature type="region of interest" description="Disordered" evidence="22">
    <location>
        <begin position="1187"/>
        <end position="1225"/>
    </location>
</feature>
<dbReference type="PANTHER" id="PTHR24416">
    <property type="entry name" value="TYROSINE-PROTEIN KINASE RECEPTOR"/>
    <property type="match status" value="1"/>
</dbReference>
<dbReference type="InterPro" id="IPR008266">
    <property type="entry name" value="Tyr_kinase_AS"/>
</dbReference>
<evidence type="ECO:0000259" key="25">
    <source>
        <dbReference type="PROSITE" id="PS50011"/>
    </source>
</evidence>
<evidence type="ECO:0000256" key="23">
    <source>
        <dbReference type="SAM" id="Phobius"/>
    </source>
</evidence>
<dbReference type="CDD" id="cd00192">
    <property type="entry name" value="PTKc"/>
    <property type="match status" value="1"/>
</dbReference>
<dbReference type="InterPro" id="IPR003599">
    <property type="entry name" value="Ig_sub"/>
</dbReference>
<evidence type="ECO:0000313" key="28">
    <source>
        <dbReference type="Proteomes" id="UP001152747"/>
    </source>
</evidence>
<dbReference type="SMART" id="SM00219">
    <property type="entry name" value="TyrKc"/>
    <property type="match status" value="1"/>
</dbReference>
<dbReference type="GO" id="GO:0004714">
    <property type="term" value="F:transmembrane receptor protein tyrosine kinase activity"/>
    <property type="evidence" value="ECO:0007669"/>
    <property type="project" value="UniProtKB-EC"/>
</dbReference>
<evidence type="ECO:0000256" key="9">
    <source>
        <dbReference type="ARBA" id="ARBA00022840"/>
    </source>
</evidence>
<keyword evidence="9 19" id="KW-0067">ATP-binding</keyword>
<dbReference type="PROSITE" id="PS50835">
    <property type="entry name" value="IG_LIKE"/>
    <property type="match status" value="3"/>
</dbReference>
<evidence type="ECO:0000256" key="1">
    <source>
        <dbReference type="ARBA" id="ARBA00004162"/>
    </source>
</evidence>
<dbReference type="SUPFAM" id="SSF56112">
    <property type="entry name" value="Protein kinase-like (PK-like)"/>
    <property type="match status" value="1"/>
</dbReference>
<feature type="domain" description="Protein kinase" evidence="25">
    <location>
        <begin position="840"/>
        <end position="1162"/>
    </location>
</feature>
<dbReference type="GO" id="GO:0005886">
    <property type="term" value="C:plasma membrane"/>
    <property type="evidence" value="ECO:0007669"/>
    <property type="project" value="UniProtKB-SubCell"/>
</dbReference>
<protein>
    <recommendedName>
        <fullName evidence="2">receptor protein-tyrosine kinase</fullName>
        <ecNumber evidence="2">2.7.10.1</ecNumber>
    </recommendedName>
</protein>
<evidence type="ECO:0000256" key="3">
    <source>
        <dbReference type="ARBA" id="ARBA00022475"/>
    </source>
</evidence>
<proteinExistence type="predicted"/>
<dbReference type="AlphaFoldDB" id="A0A9P1J3B0"/>
<evidence type="ECO:0000256" key="17">
    <source>
        <dbReference type="ARBA" id="ARBA00051243"/>
    </source>
</evidence>
<comment type="caution">
    <text evidence="27">The sequence shown here is derived from an EMBL/GenBank/DDBJ whole genome shotgun (WGS) entry which is preliminary data.</text>
</comment>
<evidence type="ECO:0000256" key="10">
    <source>
        <dbReference type="ARBA" id="ARBA00022989"/>
    </source>
</evidence>
<dbReference type="SMART" id="SM00409">
    <property type="entry name" value="IG"/>
    <property type="match status" value="5"/>
</dbReference>
<evidence type="ECO:0000256" key="15">
    <source>
        <dbReference type="ARBA" id="ARBA00023180"/>
    </source>
</evidence>
<evidence type="ECO:0000256" key="18">
    <source>
        <dbReference type="PIRSR" id="PIRSR000615-1"/>
    </source>
</evidence>
<keyword evidence="20" id="KW-0460">Magnesium</keyword>
<dbReference type="Pfam" id="PF07679">
    <property type="entry name" value="I-set"/>
    <property type="match status" value="2"/>
</dbReference>
<dbReference type="GO" id="GO:0005524">
    <property type="term" value="F:ATP binding"/>
    <property type="evidence" value="ECO:0007669"/>
    <property type="project" value="UniProtKB-UniRule"/>
</dbReference>
<dbReference type="InterPro" id="IPR017441">
    <property type="entry name" value="Protein_kinase_ATP_BS"/>
</dbReference>
<dbReference type="Gene3D" id="1.10.510.10">
    <property type="entry name" value="Transferase(Phosphotransferase) domain 1"/>
    <property type="match status" value="1"/>
</dbReference>
<dbReference type="PIRSF" id="PIRSF000615">
    <property type="entry name" value="TyrPK_CSF1-R"/>
    <property type="match status" value="1"/>
</dbReference>
<feature type="compositionally biased region" description="Polar residues" evidence="22">
    <location>
        <begin position="1203"/>
        <end position="1216"/>
    </location>
</feature>
<keyword evidence="3" id="KW-1003">Cell membrane</keyword>
<feature type="binding site" evidence="20">
    <location>
        <position position="1043"/>
    </location>
    <ligand>
        <name>Mg(2+)</name>
        <dbReference type="ChEBI" id="CHEBI:18420"/>
    </ligand>
</feature>
<evidence type="ECO:0000256" key="6">
    <source>
        <dbReference type="ARBA" id="ARBA00022737"/>
    </source>
</evidence>
<dbReference type="InterPro" id="IPR011009">
    <property type="entry name" value="Kinase-like_dom_sf"/>
</dbReference>
<keyword evidence="15" id="KW-0325">Glycoprotein</keyword>
<organism evidence="27 28">
    <name type="scientific">Caenorhabditis angaria</name>
    <dbReference type="NCBI Taxonomy" id="860376"/>
    <lineage>
        <taxon>Eukaryota</taxon>
        <taxon>Metazoa</taxon>
        <taxon>Ecdysozoa</taxon>
        <taxon>Nematoda</taxon>
        <taxon>Chromadorea</taxon>
        <taxon>Rhabditida</taxon>
        <taxon>Rhabditina</taxon>
        <taxon>Rhabditomorpha</taxon>
        <taxon>Rhabditoidea</taxon>
        <taxon>Rhabditidae</taxon>
        <taxon>Peloderinae</taxon>
        <taxon>Caenorhabditis</taxon>
    </lineage>
</organism>
<evidence type="ECO:0000256" key="12">
    <source>
        <dbReference type="ARBA" id="ARBA00023137"/>
    </source>
</evidence>